<dbReference type="GeneID" id="77732909"/>
<feature type="non-terminal residue" evidence="8">
    <location>
        <position position="1"/>
    </location>
</feature>
<evidence type="ECO:0000256" key="5">
    <source>
        <dbReference type="ARBA" id="ARBA00022801"/>
    </source>
</evidence>
<name>A0AA38H527_9TREE</name>
<keyword evidence="2" id="KW-0548">Nucleotidyltransferase</keyword>
<feature type="non-terminal residue" evidence="8">
    <location>
        <position position="82"/>
    </location>
</feature>
<keyword evidence="4" id="KW-0255">Endonuclease</keyword>
<keyword evidence="3" id="KW-0540">Nuclease</keyword>
<sequence length="82" mass="9520">VNYSIHDLELLAIVESTQHWKSVLESCEDPFVVISDHQSLQHFRTSRPLTPRLVRWSQDLNAFSYSIKYRPARFNSAADTLS</sequence>
<dbReference type="PANTHER" id="PTHR37984">
    <property type="entry name" value="PROTEIN CBG26694"/>
    <property type="match status" value="1"/>
</dbReference>
<dbReference type="GO" id="GO:0016787">
    <property type="term" value="F:hydrolase activity"/>
    <property type="evidence" value="ECO:0007669"/>
    <property type="project" value="UniProtKB-KW"/>
</dbReference>
<dbReference type="InterPro" id="IPR050951">
    <property type="entry name" value="Retrovirus_Pol_polyprotein"/>
</dbReference>
<reference evidence="8" key="1">
    <citation type="journal article" date="2022" name="G3 (Bethesda)">
        <title>High quality genome of the basidiomycete yeast Dioszegia hungarica PDD-24b-2 isolated from cloud water.</title>
        <authorList>
            <person name="Jarrige D."/>
            <person name="Haridas S."/>
            <person name="Bleykasten-Grosshans C."/>
            <person name="Joly M."/>
            <person name="Nadalig T."/>
            <person name="Sancelme M."/>
            <person name="Vuilleumier S."/>
            <person name="Grigoriev I.V."/>
            <person name="Amato P."/>
            <person name="Bringel F."/>
        </authorList>
    </citation>
    <scope>NUCLEOTIDE SEQUENCE</scope>
    <source>
        <strain evidence="8">PDD-24b-2</strain>
    </source>
</reference>
<dbReference type="SUPFAM" id="SSF56672">
    <property type="entry name" value="DNA/RNA polymerases"/>
    <property type="match status" value="1"/>
</dbReference>
<evidence type="ECO:0000256" key="6">
    <source>
        <dbReference type="ARBA" id="ARBA00022918"/>
    </source>
</evidence>
<evidence type="ECO:0000259" key="7">
    <source>
        <dbReference type="Pfam" id="PF17917"/>
    </source>
</evidence>
<dbReference type="RefSeq" id="XP_052944118.1">
    <property type="nucleotide sequence ID" value="XM_053093704.1"/>
</dbReference>
<keyword evidence="6" id="KW-0695">RNA-directed DNA polymerase</keyword>
<dbReference type="InterPro" id="IPR041373">
    <property type="entry name" value="RT_RNaseH"/>
</dbReference>
<evidence type="ECO:0000313" key="8">
    <source>
        <dbReference type="EMBL" id="KAI9634341.1"/>
    </source>
</evidence>
<evidence type="ECO:0000256" key="2">
    <source>
        <dbReference type="ARBA" id="ARBA00022695"/>
    </source>
</evidence>
<keyword evidence="5" id="KW-0378">Hydrolase</keyword>
<gene>
    <name evidence="8" type="ORF">MKK02DRAFT_8295</name>
</gene>
<keyword evidence="9" id="KW-1185">Reference proteome</keyword>
<dbReference type="Pfam" id="PF17917">
    <property type="entry name" value="RT_RNaseH"/>
    <property type="match status" value="1"/>
</dbReference>
<accession>A0AA38H527</accession>
<proteinExistence type="predicted"/>
<evidence type="ECO:0000256" key="4">
    <source>
        <dbReference type="ARBA" id="ARBA00022759"/>
    </source>
</evidence>
<dbReference type="AlphaFoldDB" id="A0AA38H527"/>
<feature type="domain" description="Reverse transcriptase RNase H-like" evidence="7">
    <location>
        <begin position="2"/>
        <end position="63"/>
    </location>
</feature>
<dbReference type="GO" id="GO:0003964">
    <property type="term" value="F:RNA-directed DNA polymerase activity"/>
    <property type="evidence" value="ECO:0007669"/>
    <property type="project" value="UniProtKB-KW"/>
</dbReference>
<keyword evidence="1" id="KW-0808">Transferase</keyword>
<dbReference type="InterPro" id="IPR043502">
    <property type="entry name" value="DNA/RNA_pol_sf"/>
</dbReference>
<organism evidence="8 9">
    <name type="scientific">Dioszegia hungarica</name>
    <dbReference type="NCBI Taxonomy" id="4972"/>
    <lineage>
        <taxon>Eukaryota</taxon>
        <taxon>Fungi</taxon>
        <taxon>Dikarya</taxon>
        <taxon>Basidiomycota</taxon>
        <taxon>Agaricomycotina</taxon>
        <taxon>Tremellomycetes</taxon>
        <taxon>Tremellales</taxon>
        <taxon>Bulleribasidiaceae</taxon>
        <taxon>Dioszegia</taxon>
    </lineage>
</organism>
<dbReference type="EMBL" id="JAKWFO010000008">
    <property type="protein sequence ID" value="KAI9634341.1"/>
    <property type="molecule type" value="Genomic_DNA"/>
</dbReference>
<evidence type="ECO:0000313" key="9">
    <source>
        <dbReference type="Proteomes" id="UP001164286"/>
    </source>
</evidence>
<comment type="caution">
    <text evidence="8">The sequence shown here is derived from an EMBL/GenBank/DDBJ whole genome shotgun (WGS) entry which is preliminary data.</text>
</comment>
<dbReference type="Proteomes" id="UP001164286">
    <property type="component" value="Unassembled WGS sequence"/>
</dbReference>
<dbReference type="PANTHER" id="PTHR37984:SF5">
    <property type="entry name" value="PROTEIN NYNRIN-LIKE"/>
    <property type="match status" value="1"/>
</dbReference>
<protein>
    <recommendedName>
        <fullName evidence="7">Reverse transcriptase RNase H-like domain-containing protein</fullName>
    </recommendedName>
</protein>
<evidence type="ECO:0000256" key="3">
    <source>
        <dbReference type="ARBA" id="ARBA00022722"/>
    </source>
</evidence>
<dbReference type="GO" id="GO:0004519">
    <property type="term" value="F:endonuclease activity"/>
    <property type="evidence" value="ECO:0007669"/>
    <property type="project" value="UniProtKB-KW"/>
</dbReference>
<evidence type="ECO:0000256" key="1">
    <source>
        <dbReference type="ARBA" id="ARBA00022679"/>
    </source>
</evidence>